<evidence type="ECO:0000313" key="1">
    <source>
        <dbReference type="EMBL" id="QOX63545.1"/>
    </source>
</evidence>
<proteinExistence type="predicted"/>
<keyword evidence="1" id="KW-0436">Ligase</keyword>
<sequence length="799" mass="89310">MLVPIEWLKEYTDIKVDVEQFCERMIMSGSNIETVERFGEGIENVVVGRIVDIEKHPDADKLLVTQIDIGEEALLQIVTGATNIFEGAYVPVVLHGGKLPGDKVIKKGRLRGVESNGMLCSPGELGFEDKVIPVALKDGIWILDQEYLLGQDIVEALGLKNAVVDFEITPNRPDCLSMIGMGREAAATFGGTLRYPETDCLKEEGKAKDYIEIEIKKPELCRRYVGRIVKDVKIEQSPWWLQKRLIYSGMRPINNIVDITNYVMLEYGQPIHAFDIRDIADSKIVVDTAEEGEIFTTLDGTERKLTSNMLLIKDGKRGVAIAGVMGGLNSEIKEDTATILIEAANFSGDSIRATSKKLALRTEASSRFEKGIDPNLSETAADRVCKLIELLGAGTVIKGSVDVYPTKIDNDAVAVRVERVNNILGTDLSGKEMEEILESLEMQVSRLGNNMKVTPPTIRQDLQEEIDFVEEIARIYGYDKLPVTLPKGNAEAKKSRERTLRDRARELMTAMGANEIQTYSFVSPRGVDNVRIDEDSWERNFVRLINPLGEENSVMRTILTPNMMDVLGRNYSRNISSVRAFELGNTFFKNLDEEEALPDERDAMAVGCYGEGESFFTLKGMLEELFASLGIRGTVYVPESDYGVYHPGRCARINYKDTELGIMGEIHPDVAEKYGIGTRVFCCELAFDQVIRNADTTKFYKPLPKYPAISRDIALLVKEEVYVAEIESIIKEIGGKLLESVSLFDVYRGKQVQEGRKSAAFALKYRAADRTLTDDEVVKVHQKVLDALKEKLDAVLREM</sequence>
<dbReference type="EC" id="6.1.1.20" evidence="1"/>
<dbReference type="EMBL" id="CP042469">
    <property type="protein sequence ID" value="QOX63545.1"/>
    <property type="molecule type" value="Genomic_DNA"/>
</dbReference>
<protein>
    <submittedName>
        <fullName evidence="1">Phenylalanine--tRNA ligase subunit beta</fullName>
        <ecNumber evidence="1">6.1.1.20</ecNumber>
    </submittedName>
</protein>
<reference evidence="1" key="1">
    <citation type="submission" date="2019-08" db="EMBL/GenBank/DDBJ databases">
        <title>Genome sequence of Clostridiales bacterium MT110.</title>
        <authorList>
            <person name="Cao J."/>
        </authorList>
    </citation>
    <scope>NUCLEOTIDE SEQUENCE</scope>
    <source>
        <strain evidence="1">MT110</strain>
    </source>
</reference>
<evidence type="ECO:0000313" key="2">
    <source>
        <dbReference type="Proteomes" id="UP000594014"/>
    </source>
</evidence>
<organism evidence="1 2">
    <name type="scientific">Anoxybacterium hadale</name>
    <dbReference type="NCBI Taxonomy" id="3408580"/>
    <lineage>
        <taxon>Bacteria</taxon>
        <taxon>Bacillati</taxon>
        <taxon>Bacillota</taxon>
        <taxon>Clostridia</taxon>
        <taxon>Peptostreptococcales</taxon>
        <taxon>Anaerovoracaceae</taxon>
        <taxon>Anoxybacterium</taxon>
    </lineage>
</organism>
<dbReference type="Proteomes" id="UP000594014">
    <property type="component" value="Chromosome"/>
</dbReference>
<accession>A0ACD1AAN6</accession>
<keyword evidence="2" id="KW-1185">Reference proteome</keyword>
<gene>
    <name evidence="1" type="ORF">FRZ06_09370</name>
</gene>
<name>A0ACD1AAN6_9FIRM</name>